<dbReference type="VEuPathDB" id="FungiDB:EYZ11_009178"/>
<dbReference type="Proteomes" id="UP000308092">
    <property type="component" value="Unassembled WGS sequence"/>
</dbReference>
<dbReference type="AlphaFoldDB" id="A0A4S3J8I5"/>
<evidence type="ECO:0000259" key="6">
    <source>
        <dbReference type="PROSITE" id="PS00624"/>
    </source>
</evidence>
<comment type="caution">
    <text evidence="7">The sequence shown here is derived from an EMBL/GenBank/DDBJ whole genome shotgun (WGS) entry which is preliminary data.</text>
</comment>
<evidence type="ECO:0000256" key="4">
    <source>
        <dbReference type="PIRSR" id="PIRSR000137-2"/>
    </source>
</evidence>
<dbReference type="PIRSF" id="PIRSF000137">
    <property type="entry name" value="Alcohol_oxidase"/>
    <property type="match status" value="1"/>
</dbReference>
<evidence type="ECO:0000256" key="2">
    <source>
        <dbReference type="ARBA" id="ARBA00023180"/>
    </source>
</evidence>
<keyword evidence="8" id="KW-1185">Reference proteome</keyword>
<dbReference type="InterPro" id="IPR000172">
    <property type="entry name" value="GMC_OxRdtase_N"/>
</dbReference>
<dbReference type="PRINTS" id="PR00411">
    <property type="entry name" value="PNDRDTASEI"/>
</dbReference>
<dbReference type="SUPFAM" id="SSF54373">
    <property type="entry name" value="FAD-linked reductases, C-terminal domain"/>
    <property type="match status" value="1"/>
</dbReference>
<dbReference type="SUPFAM" id="SSF51905">
    <property type="entry name" value="FAD/NAD(P)-binding domain"/>
    <property type="match status" value="1"/>
</dbReference>
<keyword evidence="2" id="KW-0325">Glycoprotein</keyword>
<dbReference type="Gene3D" id="3.30.560.10">
    <property type="entry name" value="Glucose Oxidase, domain 3"/>
    <property type="match status" value="1"/>
</dbReference>
<feature type="signal peptide" evidence="5">
    <location>
        <begin position="1"/>
        <end position="20"/>
    </location>
</feature>
<evidence type="ECO:0000256" key="5">
    <source>
        <dbReference type="SAM" id="SignalP"/>
    </source>
</evidence>
<evidence type="ECO:0000256" key="1">
    <source>
        <dbReference type="ARBA" id="ARBA00010790"/>
    </source>
</evidence>
<evidence type="ECO:0000313" key="7">
    <source>
        <dbReference type="EMBL" id="THC91363.1"/>
    </source>
</evidence>
<feature type="chain" id="PRO_5020357794" description="Glucose-methanol-choline oxidoreductase N-terminal domain-containing protein" evidence="5">
    <location>
        <begin position="21"/>
        <end position="648"/>
    </location>
</feature>
<dbReference type="PANTHER" id="PTHR11552:SF138">
    <property type="entry name" value="DEHYDROGENASE PKFF-RELATED"/>
    <property type="match status" value="1"/>
</dbReference>
<dbReference type="STRING" id="1220188.A0A4S3J8I5"/>
<dbReference type="GO" id="GO:0016614">
    <property type="term" value="F:oxidoreductase activity, acting on CH-OH group of donors"/>
    <property type="evidence" value="ECO:0007669"/>
    <property type="project" value="InterPro"/>
</dbReference>
<dbReference type="GO" id="GO:0050660">
    <property type="term" value="F:flavin adenine dinucleotide binding"/>
    <property type="evidence" value="ECO:0007669"/>
    <property type="project" value="InterPro"/>
</dbReference>
<dbReference type="PROSITE" id="PS00624">
    <property type="entry name" value="GMC_OXRED_2"/>
    <property type="match status" value="1"/>
</dbReference>
<dbReference type="Gene3D" id="3.50.50.60">
    <property type="entry name" value="FAD/NAD(P)-binding domain"/>
    <property type="match status" value="1"/>
</dbReference>
<protein>
    <recommendedName>
        <fullName evidence="6">Glucose-methanol-choline oxidoreductase N-terminal domain-containing protein</fullName>
    </recommendedName>
</protein>
<gene>
    <name evidence="7" type="ORF">EYZ11_009178</name>
</gene>
<feature type="active site" description="Proton acceptor" evidence="3">
    <location>
        <position position="622"/>
    </location>
</feature>
<proteinExistence type="inferred from homology"/>
<dbReference type="PANTHER" id="PTHR11552">
    <property type="entry name" value="GLUCOSE-METHANOL-CHOLINE GMC OXIDOREDUCTASE"/>
    <property type="match status" value="1"/>
</dbReference>
<accession>A0A4S3J8I5</accession>
<reference evidence="7 8" key="1">
    <citation type="submission" date="2019-03" db="EMBL/GenBank/DDBJ databases">
        <title>The genome sequence of a newly discovered highly antifungal drug resistant Aspergillus species, Aspergillus tanneri NIH 1004.</title>
        <authorList>
            <person name="Mounaud S."/>
            <person name="Singh I."/>
            <person name="Joardar V."/>
            <person name="Pakala S."/>
            <person name="Pakala S."/>
            <person name="Venepally P."/>
            <person name="Hoover J."/>
            <person name="Nierman W."/>
            <person name="Chung J."/>
            <person name="Losada L."/>
        </authorList>
    </citation>
    <scope>NUCLEOTIDE SEQUENCE [LARGE SCALE GENOMIC DNA]</scope>
    <source>
        <strain evidence="7 8">NIH1004</strain>
    </source>
</reference>
<evidence type="ECO:0000256" key="3">
    <source>
        <dbReference type="PIRSR" id="PIRSR000137-1"/>
    </source>
</evidence>
<organism evidence="7 8">
    <name type="scientific">Aspergillus tanneri</name>
    <dbReference type="NCBI Taxonomy" id="1220188"/>
    <lineage>
        <taxon>Eukaryota</taxon>
        <taxon>Fungi</taxon>
        <taxon>Dikarya</taxon>
        <taxon>Ascomycota</taxon>
        <taxon>Pezizomycotina</taxon>
        <taxon>Eurotiomycetes</taxon>
        <taxon>Eurotiomycetidae</taxon>
        <taxon>Eurotiales</taxon>
        <taxon>Aspergillaceae</taxon>
        <taxon>Aspergillus</taxon>
        <taxon>Aspergillus subgen. Circumdati</taxon>
    </lineage>
</organism>
<dbReference type="InterPro" id="IPR007867">
    <property type="entry name" value="GMC_OxRtase_C"/>
</dbReference>
<feature type="binding site" evidence="4">
    <location>
        <begin position="623"/>
        <end position="624"/>
    </location>
    <ligand>
        <name>FAD</name>
        <dbReference type="ChEBI" id="CHEBI:57692"/>
    </ligand>
</feature>
<sequence length="648" mass="70547">MRLIPNILSAIGVFSTVTTAVPVQSSSDGGRVSLHARRVLGSSFGVPGNQTFDYVVIGGGTAGLTIATRLAEQGAGTVAVIEAGSFYELDNGNLSQIPANDAYYVGKDIDDWQPGIDWGFRTIPQALGSGADENSSRLQGAHGQVSHYARGKCLGGSSARNYMAYQRGTKSAYNMWANTVGDASYTWENFLPYFEKSLHFTPADDTLRGANASVEYDATVLGNRQGPLSVTYPHYAQSFATWARKAFQEMGLKIRKGFQSGELLGQSFGLYTINATTMHRESSETSFLRLGLTYPNFLVFQSTLARRILFDDRKRAVGVKVDTQGYQFTLSARKEVILSAGAFQSPQLLMVSGIGPSAILNEHGIPVIADRPGVGQNMQDHIIYAPSYRVSLVTQSALLDPAFEAQANKDYNERAAGIYTNPTSDLLAWEKVPEPMRSDWLSDETLQVLAEYPTDWPEVEFLTMGAYFGYQKNYIRDNPRDGYNYASLAVSLCTPRSRGNVSISSADAAEPPLINPNWLTDPVDVELAVAAFKRTRNFFNTSAIQPVLLGPEYFPGPQVATDAEIEDHVRKSFDTIFHASCTCAMGKPDDEYAVVDSKARVIGVEALRVVDASAFPFLPPGHPQSTIYALAEKIACDISGACSVTMSL</sequence>
<dbReference type="Pfam" id="PF00732">
    <property type="entry name" value="GMC_oxred_N"/>
    <property type="match status" value="1"/>
</dbReference>
<comment type="similarity">
    <text evidence="1">Belongs to the GMC oxidoreductase family.</text>
</comment>
<keyword evidence="4" id="KW-0274">FAD</keyword>
<feature type="domain" description="Glucose-methanol-choline oxidoreductase N-terminal" evidence="6">
    <location>
        <begin position="341"/>
        <end position="355"/>
    </location>
</feature>
<dbReference type="InterPro" id="IPR036188">
    <property type="entry name" value="FAD/NAD-bd_sf"/>
</dbReference>
<evidence type="ECO:0000313" key="8">
    <source>
        <dbReference type="Proteomes" id="UP000308092"/>
    </source>
</evidence>
<dbReference type="InterPro" id="IPR012132">
    <property type="entry name" value="GMC_OxRdtase"/>
</dbReference>
<dbReference type="EMBL" id="SOSA01000423">
    <property type="protein sequence ID" value="THC91363.1"/>
    <property type="molecule type" value="Genomic_DNA"/>
</dbReference>
<keyword evidence="4" id="KW-0285">Flavoprotein</keyword>
<keyword evidence="5" id="KW-0732">Signal</keyword>
<dbReference type="Pfam" id="PF05199">
    <property type="entry name" value="GMC_oxred_C"/>
    <property type="match status" value="1"/>
</dbReference>
<feature type="active site" description="Proton donor" evidence="3">
    <location>
        <position position="578"/>
    </location>
</feature>
<dbReference type="GO" id="GO:0044550">
    <property type="term" value="P:secondary metabolite biosynthetic process"/>
    <property type="evidence" value="ECO:0007669"/>
    <property type="project" value="TreeGrafter"/>
</dbReference>
<comment type="cofactor">
    <cofactor evidence="4">
        <name>FAD</name>
        <dbReference type="ChEBI" id="CHEBI:57692"/>
    </cofactor>
</comment>
<name>A0A4S3J8I5_9EURO</name>